<dbReference type="InterPro" id="IPR007337">
    <property type="entry name" value="RelB/DinJ"/>
</dbReference>
<evidence type="ECO:0000256" key="2">
    <source>
        <dbReference type="ARBA" id="ARBA00022649"/>
    </source>
</evidence>
<name>A0A1H3FGV3_9BACT</name>
<dbReference type="RefSeq" id="WP_091461069.1">
    <property type="nucleotide sequence ID" value="NZ_FNPD01000005.1"/>
</dbReference>
<dbReference type="PIRSF" id="PIRSF003108">
    <property type="entry name" value="DinJ"/>
    <property type="match status" value="1"/>
</dbReference>
<dbReference type="GO" id="GO:0015643">
    <property type="term" value="F:toxic substance binding"/>
    <property type="evidence" value="ECO:0007669"/>
    <property type="project" value="InterPro"/>
</dbReference>
<proteinExistence type="inferred from homology"/>
<dbReference type="PANTHER" id="PTHR38781:SF1">
    <property type="entry name" value="ANTITOXIN DINJ-RELATED"/>
    <property type="match status" value="1"/>
</dbReference>
<dbReference type="InterPro" id="IPR026262">
    <property type="entry name" value="DinJ"/>
</dbReference>
<evidence type="ECO:0000313" key="3">
    <source>
        <dbReference type="EMBL" id="SDX89349.1"/>
    </source>
</evidence>
<sequence>MRRVCDSSIRVRIDSDTKERASKALDRMGLTVSDAVRLLLVRIAEDGRFPFDLEVPNARTKKAMVELEQGGGISKGSIEDAFADLGL</sequence>
<keyword evidence="2" id="KW-1277">Toxin-antitoxin system</keyword>
<comment type="similarity">
    <text evidence="1">Belongs to the RelB/DinJ antitoxin family.</text>
</comment>
<protein>
    <submittedName>
        <fullName evidence="3">DNA-damage-inducible protein J</fullName>
    </submittedName>
</protein>
<dbReference type="Pfam" id="PF04221">
    <property type="entry name" value="RelB"/>
    <property type="match status" value="1"/>
</dbReference>
<dbReference type="GO" id="GO:0000987">
    <property type="term" value="F:cis-regulatory region sequence-specific DNA binding"/>
    <property type="evidence" value="ECO:0007669"/>
    <property type="project" value="InterPro"/>
</dbReference>
<dbReference type="InterPro" id="IPR013321">
    <property type="entry name" value="Arc_rbn_hlx_hlx"/>
</dbReference>
<dbReference type="GO" id="GO:0006351">
    <property type="term" value="P:DNA-templated transcription"/>
    <property type="evidence" value="ECO:0007669"/>
    <property type="project" value="TreeGrafter"/>
</dbReference>
<dbReference type="GO" id="GO:0044010">
    <property type="term" value="P:single-species biofilm formation"/>
    <property type="evidence" value="ECO:0007669"/>
    <property type="project" value="InterPro"/>
</dbReference>
<dbReference type="NCBIfam" id="TIGR02384">
    <property type="entry name" value="RelB_DinJ"/>
    <property type="match status" value="1"/>
</dbReference>
<dbReference type="EMBL" id="FNPD01000005">
    <property type="protein sequence ID" value="SDX89349.1"/>
    <property type="molecule type" value="Genomic_DNA"/>
</dbReference>
<dbReference type="AlphaFoldDB" id="A0A1H3FGV3"/>
<accession>A0A1H3FGV3</accession>
<organism evidence="3 4">
    <name type="scientific">Acetomicrobium thermoterrenum DSM 13490</name>
    <dbReference type="NCBI Taxonomy" id="1120987"/>
    <lineage>
        <taxon>Bacteria</taxon>
        <taxon>Thermotogati</taxon>
        <taxon>Synergistota</taxon>
        <taxon>Synergistia</taxon>
        <taxon>Synergistales</taxon>
        <taxon>Acetomicrobiaceae</taxon>
        <taxon>Acetomicrobium</taxon>
    </lineage>
</organism>
<dbReference type="PANTHER" id="PTHR38781">
    <property type="entry name" value="ANTITOXIN DINJ-RELATED"/>
    <property type="match status" value="1"/>
</dbReference>
<dbReference type="Proteomes" id="UP000199266">
    <property type="component" value="Unassembled WGS sequence"/>
</dbReference>
<dbReference type="GO" id="GO:0006355">
    <property type="term" value="P:regulation of DNA-templated transcription"/>
    <property type="evidence" value="ECO:0007669"/>
    <property type="project" value="InterPro"/>
</dbReference>
<keyword evidence="4" id="KW-1185">Reference proteome</keyword>
<dbReference type="Gene3D" id="1.10.1220.10">
    <property type="entry name" value="Met repressor-like"/>
    <property type="match status" value="1"/>
</dbReference>
<evidence type="ECO:0000256" key="1">
    <source>
        <dbReference type="ARBA" id="ARBA00010562"/>
    </source>
</evidence>
<evidence type="ECO:0000313" key="4">
    <source>
        <dbReference type="Proteomes" id="UP000199266"/>
    </source>
</evidence>
<reference evidence="4" key="1">
    <citation type="submission" date="2016-10" db="EMBL/GenBank/DDBJ databases">
        <authorList>
            <person name="Varghese N."/>
            <person name="Submissions S."/>
        </authorList>
    </citation>
    <scope>NUCLEOTIDE SEQUENCE [LARGE SCALE GENOMIC DNA]</scope>
    <source>
        <strain evidence="4">DSM 13490</strain>
    </source>
</reference>
<gene>
    <name evidence="3" type="ORF">SAMN03080603_01037</name>
</gene>